<dbReference type="InterPro" id="IPR000160">
    <property type="entry name" value="GGDEF_dom"/>
</dbReference>
<feature type="domain" description="GGDEF" evidence="3">
    <location>
        <begin position="319"/>
        <end position="454"/>
    </location>
</feature>
<dbReference type="Pfam" id="PF00563">
    <property type="entry name" value="EAL"/>
    <property type="match status" value="1"/>
</dbReference>
<gene>
    <name evidence="4" type="ORF">LX81_03933</name>
</gene>
<feature type="domain" description="EAL" evidence="2">
    <location>
        <begin position="463"/>
        <end position="714"/>
    </location>
</feature>
<keyword evidence="1" id="KW-0812">Transmembrane</keyword>
<evidence type="ECO:0000259" key="3">
    <source>
        <dbReference type="PROSITE" id="PS50887"/>
    </source>
</evidence>
<protein>
    <submittedName>
        <fullName evidence="4">Diguanylate cyclase (GGDEF)-like protein</fullName>
    </submittedName>
</protein>
<dbReference type="Gene3D" id="3.20.20.450">
    <property type="entry name" value="EAL domain"/>
    <property type="match status" value="1"/>
</dbReference>
<dbReference type="PANTHER" id="PTHR44757:SF2">
    <property type="entry name" value="BIOFILM ARCHITECTURE MAINTENANCE PROTEIN MBAA"/>
    <property type="match status" value="1"/>
</dbReference>
<keyword evidence="1" id="KW-0472">Membrane</keyword>
<evidence type="ECO:0000313" key="4">
    <source>
        <dbReference type="EMBL" id="PZX11428.1"/>
    </source>
</evidence>
<dbReference type="EMBL" id="QKZL01000031">
    <property type="protein sequence ID" value="PZX11428.1"/>
    <property type="molecule type" value="Genomic_DNA"/>
</dbReference>
<dbReference type="SUPFAM" id="SSF55073">
    <property type="entry name" value="Nucleotide cyclase"/>
    <property type="match status" value="1"/>
</dbReference>
<accession>A0A2W7MTV6</accession>
<dbReference type="PANTHER" id="PTHR44757">
    <property type="entry name" value="DIGUANYLATE CYCLASE DGCP"/>
    <property type="match status" value="1"/>
</dbReference>
<dbReference type="InterPro" id="IPR029787">
    <property type="entry name" value="Nucleotide_cyclase"/>
</dbReference>
<feature type="transmembrane region" description="Helical" evidence="1">
    <location>
        <begin position="6"/>
        <end position="29"/>
    </location>
</feature>
<dbReference type="PROSITE" id="PS50883">
    <property type="entry name" value="EAL"/>
    <property type="match status" value="1"/>
</dbReference>
<keyword evidence="1" id="KW-1133">Transmembrane helix</keyword>
<dbReference type="OrthoDB" id="9814202at2"/>
<dbReference type="SUPFAM" id="SSF141868">
    <property type="entry name" value="EAL domain-like"/>
    <property type="match status" value="1"/>
</dbReference>
<proteinExistence type="predicted"/>
<dbReference type="InterPro" id="IPR052155">
    <property type="entry name" value="Biofilm_reg_signaling"/>
</dbReference>
<dbReference type="PROSITE" id="PS50887">
    <property type="entry name" value="GGDEF"/>
    <property type="match status" value="1"/>
</dbReference>
<organism evidence="4 5">
    <name type="scientific">Palleronia aestuarii</name>
    <dbReference type="NCBI Taxonomy" id="568105"/>
    <lineage>
        <taxon>Bacteria</taxon>
        <taxon>Pseudomonadati</taxon>
        <taxon>Pseudomonadota</taxon>
        <taxon>Alphaproteobacteria</taxon>
        <taxon>Rhodobacterales</taxon>
        <taxon>Roseobacteraceae</taxon>
        <taxon>Palleronia</taxon>
    </lineage>
</organism>
<dbReference type="CDD" id="cd01948">
    <property type="entry name" value="EAL"/>
    <property type="match status" value="1"/>
</dbReference>
<dbReference type="Pfam" id="PF00990">
    <property type="entry name" value="GGDEF"/>
    <property type="match status" value="1"/>
</dbReference>
<feature type="transmembrane region" description="Helical" evidence="1">
    <location>
        <begin position="255"/>
        <end position="274"/>
    </location>
</feature>
<dbReference type="Proteomes" id="UP000248916">
    <property type="component" value="Unassembled WGS sequence"/>
</dbReference>
<dbReference type="RefSeq" id="WP_111538933.1">
    <property type="nucleotide sequence ID" value="NZ_QKZL01000031.1"/>
</dbReference>
<dbReference type="CDD" id="cd01949">
    <property type="entry name" value="GGDEF"/>
    <property type="match status" value="1"/>
</dbReference>
<dbReference type="SMART" id="SM00052">
    <property type="entry name" value="EAL"/>
    <property type="match status" value="1"/>
</dbReference>
<evidence type="ECO:0000313" key="5">
    <source>
        <dbReference type="Proteomes" id="UP000248916"/>
    </source>
</evidence>
<reference evidence="4 5" key="1">
    <citation type="submission" date="2018-06" db="EMBL/GenBank/DDBJ databases">
        <title>Genomic Encyclopedia of Archaeal and Bacterial Type Strains, Phase II (KMG-II): from individual species to whole genera.</title>
        <authorList>
            <person name="Goeker M."/>
        </authorList>
    </citation>
    <scope>NUCLEOTIDE SEQUENCE [LARGE SCALE GENOMIC DNA]</scope>
    <source>
        <strain evidence="4 5">DSM 22009</strain>
    </source>
</reference>
<name>A0A2W7MTV6_9RHOB</name>
<evidence type="ECO:0000256" key="1">
    <source>
        <dbReference type="SAM" id="Phobius"/>
    </source>
</evidence>
<dbReference type="InterPro" id="IPR035919">
    <property type="entry name" value="EAL_sf"/>
</dbReference>
<dbReference type="NCBIfam" id="TIGR00254">
    <property type="entry name" value="GGDEF"/>
    <property type="match status" value="1"/>
</dbReference>
<dbReference type="InterPro" id="IPR001633">
    <property type="entry name" value="EAL_dom"/>
</dbReference>
<evidence type="ECO:0000259" key="2">
    <source>
        <dbReference type="PROSITE" id="PS50883"/>
    </source>
</evidence>
<comment type="caution">
    <text evidence="4">The sequence shown here is derived from an EMBL/GenBank/DDBJ whole genome shotgun (WGS) entry which is preliminary data.</text>
</comment>
<sequence>MNQTSLSRQIVVIALVLIVAFIVTIWASLLSIRSAMNRQAAEASIELVRGRIAAYQEQVSLIASDYHNWTDVYQAAVDQDFDELYSNYGITAVRGDVFQYAEMFDGPFDAPASWQVGSAREPRDGILSAETLAVLEREVPELDFNERETFDFLEYRDGDLVMFSASWLLPEDIFVMPEINGGNLAIAVIGKALSRTQIENIETDLDLAELQLQATPVETGPVSLRLDEPSGSPAVYLSWLPPTPGTELFRRVRPVMAAVTITFILLAGVAARLLRGKAKELIAKEAETAARARTDPLTGLPNRLALNEYLEALRKDDPTDFAVISLDIDGFKRVNDLVGHAAGDTYLKVFSERLAALTAGGTFVARLGGDEFIVVIDDDGSDLSAKVADTCQLVERLHRDKVMVGGYAFDVYAAKGLAFSTGCQLEIEEVLRNADRAMYMAKQRRRQEVVQYDASMEASVALDNSIERALRSALLTGSEFYLEYQPIVNARFPNGIAKFEALARWDSPELGRVTPDDFIRVAEMTGLILPLGKLLLDIACKDLRAHPAPRVSINVSAVQLMSPRFAEEFVAKIISSDLDPRRIEIEITETVAISDNKSVAATLHELRSRGISIALDDFGTGFSSVGYLASMPFDTLKIDRSFVSGKVASNRTIKMVRSMITLANSLDMQVVAEGIEREGEAEMLRHFGCDMFQGFHYGRPGLLSAFFDTRQMELDLGIA</sequence>
<dbReference type="AlphaFoldDB" id="A0A2W7MTV6"/>
<dbReference type="SMART" id="SM00267">
    <property type="entry name" value="GGDEF"/>
    <property type="match status" value="1"/>
</dbReference>
<dbReference type="InterPro" id="IPR043128">
    <property type="entry name" value="Rev_trsase/Diguanyl_cyclase"/>
</dbReference>
<dbReference type="Gene3D" id="3.30.70.270">
    <property type="match status" value="1"/>
</dbReference>
<keyword evidence="5" id="KW-1185">Reference proteome</keyword>